<evidence type="ECO:0008006" key="3">
    <source>
        <dbReference type="Google" id="ProtNLM"/>
    </source>
</evidence>
<organism evidence="1 2">
    <name type="scientific">Niabella ginsenosidivorans</name>
    <dbReference type="NCBI Taxonomy" id="1176587"/>
    <lineage>
        <taxon>Bacteria</taxon>
        <taxon>Pseudomonadati</taxon>
        <taxon>Bacteroidota</taxon>
        <taxon>Chitinophagia</taxon>
        <taxon>Chitinophagales</taxon>
        <taxon>Chitinophagaceae</taxon>
        <taxon>Niabella</taxon>
    </lineage>
</organism>
<protein>
    <recommendedName>
        <fullName evidence="3">RHS repeat-associated core domain-containing protein</fullName>
    </recommendedName>
</protein>
<accession>A0A1A9I054</accession>
<dbReference type="STRING" id="1176587.A8C56_02850"/>
<proteinExistence type="predicted"/>
<name>A0A1A9I054_9BACT</name>
<dbReference type="EMBL" id="CP015772">
    <property type="protein sequence ID" value="ANH80062.1"/>
    <property type="molecule type" value="Genomic_DNA"/>
</dbReference>
<dbReference type="AlphaFoldDB" id="A0A1A9I054"/>
<keyword evidence="2" id="KW-1185">Reference proteome</keyword>
<evidence type="ECO:0000313" key="2">
    <source>
        <dbReference type="Proteomes" id="UP000077667"/>
    </source>
</evidence>
<dbReference type="Proteomes" id="UP000077667">
    <property type="component" value="Chromosome"/>
</dbReference>
<sequence>MNYYSFKYRNHDPQIGRFIEVDPLSDKYVHNSTYAFSENKVTAHVELEGLEAEYIIDKFKRAIAAEFQDISNKIDNAVSYFSKTSTSTEVSSTPVATISAGGTVTTTASTNFGGKMNYLIYNNTLDGNKEPFFKTTVSTSVDTKTEAKTGNTSIIEKTSVDTKGTVTQEIGGKTTVNVKKIPMTVQGAVSTSTSGETKTTVQASVGSSTTQAVGNVQVGTNGRSQSISIGVGGQQKVGKTTFTQTFGFKFLWEK</sequence>
<evidence type="ECO:0000313" key="1">
    <source>
        <dbReference type="EMBL" id="ANH80062.1"/>
    </source>
</evidence>
<dbReference type="KEGG" id="nia:A8C56_02850"/>
<dbReference type="RefSeq" id="WP_067751794.1">
    <property type="nucleotide sequence ID" value="NZ_CP015772.1"/>
</dbReference>
<gene>
    <name evidence="1" type="ORF">A8C56_02850</name>
</gene>
<reference evidence="1 2" key="1">
    <citation type="submission" date="2016-05" db="EMBL/GenBank/DDBJ databases">
        <title>Niabella ginsenosidivorans BS26 whole genome sequencing.</title>
        <authorList>
            <person name="Im W.T."/>
            <person name="Siddiqi M.Z."/>
        </authorList>
    </citation>
    <scope>NUCLEOTIDE SEQUENCE [LARGE SCALE GENOMIC DNA]</scope>
    <source>
        <strain evidence="1 2">BS26</strain>
    </source>
</reference>